<name>A0A7L4YR57_9ACTN</name>
<feature type="compositionally biased region" description="Low complexity" evidence="1">
    <location>
        <begin position="119"/>
        <end position="170"/>
    </location>
</feature>
<reference evidence="3 4" key="1">
    <citation type="journal article" date="2018" name="Int. J. Syst. Evol. Microbiol.">
        <title>Epidermidibacterium keratini gen. nov., sp. nov., a member of the family Sporichthyaceae, isolated from keratin epidermis.</title>
        <authorList>
            <person name="Lee D.G."/>
            <person name="Trujillo M.E."/>
            <person name="Kang S."/>
            <person name="Nam J.J."/>
            <person name="Kim Y.J."/>
        </authorList>
    </citation>
    <scope>NUCLEOTIDE SEQUENCE [LARGE SCALE GENOMIC DNA]</scope>
    <source>
        <strain evidence="3 4">EPI-7</strain>
    </source>
</reference>
<dbReference type="AlphaFoldDB" id="A0A7L4YR57"/>
<accession>A0A7L4YR57</accession>
<sequence>MSRSTLRASARRRTALVAIPAGLAVALAGCSAGQITQTSTQRSSVDGIDYKQGDIQILDASIEAPSPSGWAEGETAGLELTVVNSAMAADEITAIEIDGNPVTLTPAAGTAEEDNSTNEDAASDAQATASSEAGDAGSTDAPSSESASESAPAEGGDAAASSAPQAAESAPLTVGAQDKAVINPEGDAQATFEIPKGPLYTSETLPITITFRDAGELSFNIVVGGNLTEDERDPSSKADLHEQPGGEGEGEGGE</sequence>
<dbReference type="EMBL" id="CP047156">
    <property type="protein sequence ID" value="QHC01047.1"/>
    <property type="molecule type" value="Genomic_DNA"/>
</dbReference>
<feature type="signal peptide" evidence="2">
    <location>
        <begin position="1"/>
        <end position="28"/>
    </location>
</feature>
<dbReference type="InParanoid" id="A0A7L4YR57"/>
<dbReference type="OrthoDB" id="5188566at2"/>
<evidence type="ECO:0000313" key="4">
    <source>
        <dbReference type="Proteomes" id="UP000463857"/>
    </source>
</evidence>
<feature type="region of interest" description="Disordered" evidence="1">
    <location>
        <begin position="101"/>
        <end position="172"/>
    </location>
</feature>
<feature type="region of interest" description="Disordered" evidence="1">
    <location>
        <begin position="225"/>
        <end position="254"/>
    </location>
</feature>
<feature type="compositionally biased region" description="Basic and acidic residues" evidence="1">
    <location>
        <begin position="233"/>
        <end position="244"/>
    </location>
</feature>
<keyword evidence="4" id="KW-1185">Reference proteome</keyword>
<proteinExistence type="predicted"/>
<evidence type="ECO:0000256" key="2">
    <source>
        <dbReference type="SAM" id="SignalP"/>
    </source>
</evidence>
<dbReference type="PROSITE" id="PS51257">
    <property type="entry name" value="PROKAR_LIPOPROTEIN"/>
    <property type="match status" value="1"/>
</dbReference>
<protein>
    <recommendedName>
        <fullName evidence="5">Copper chaperone PCu(A)C</fullName>
    </recommendedName>
</protein>
<dbReference type="RefSeq" id="WP_159546133.1">
    <property type="nucleotide sequence ID" value="NZ_CP047156.1"/>
</dbReference>
<evidence type="ECO:0000256" key="1">
    <source>
        <dbReference type="SAM" id="MobiDB-lite"/>
    </source>
</evidence>
<dbReference type="KEGG" id="eke:EK0264_12605"/>
<dbReference type="Proteomes" id="UP000463857">
    <property type="component" value="Chromosome"/>
</dbReference>
<feature type="chain" id="PRO_5038994868" description="Copper chaperone PCu(A)C" evidence="2">
    <location>
        <begin position="29"/>
        <end position="254"/>
    </location>
</feature>
<gene>
    <name evidence="3" type="ORF">EK0264_12605</name>
</gene>
<evidence type="ECO:0008006" key="5">
    <source>
        <dbReference type="Google" id="ProtNLM"/>
    </source>
</evidence>
<evidence type="ECO:0000313" key="3">
    <source>
        <dbReference type="EMBL" id="QHC01047.1"/>
    </source>
</evidence>
<organism evidence="3 4">
    <name type="scientific">Epidermidibacterium keratini</name>
    <dbReference type="NCBI Taxonomy" id="1891644"/>
    <lineage>
        <taxon>Bacteria</taxon>
        <taxon>Bacillati</taxon>
        <taxon>Actinomycetota</taxon>
        <taxon>Actinomycetes</taxon>
        <taxon>Sporichthyales</taxon>
        <taxon>Sporichthyaceae</taxon>
        <taxon>Epidermidibacterium</taxon>
    </lineage>
</organism>
<keyword evidence="2" id="KW-0732">Signal</keyword>